<evidence type="ECO:0000259" key="1">
    <source>
        <dbReference type="Pfam" id="PF13401"/>
    </source>
</evidence>
<dbReference type="InterPro" id="IPR027417">
    <property type="entry name" value="P-loop_NTPase"/>
</dbReference>
<evidence type="ECO:0000313" key="3">
    <source>
        <dbReference type="Proteomes" id="UP000076738"/>
    </source>
</evidence>
<dbReference type="SUPFAM" id="SSF48452">
    <property type="entry name" value="TPR-like"/>
    <property type="match status" value="1"/>
</dbReference>
<dbReference type="InterPro" id="IPR049945">
    <property type="entry name" value="AAA_22"/>
</dbReference>
<dbReference type="Proteomes" id="UP000076738">
    <property type="component" value="Unassembled WGS sequence"/>
</dbReference>
<dbReference type="Gene3D" id="3.40.50.300">
    <property type="entry name" value="P-loop containing nucleotide triphosphate hydrolases"/>
    <property type="match status" value="1"/>
</dbReference>
<protein>
    <recommendedName>
        <fullName evidence="1">ORC1/DEAH AAA+ ATPase domain-containing protein</fullName>
    </recommendedName>
</protein>
<organism evidence="2 3">
    <name type="scientific">Calocera viscosa (strain TUFC12733)</name>
    <dbReference type="NCBI Taxonomy" id="1330018"/>
    <lineage>
        <taxon>Eukaryota</taxon>
        <taxon>Fungi</taxon>
        <taxon>Dikarya</taxon>
        <taxon>Basidiomycota</taxon>
        <taxon>Agaricomycotina</taxon>
        <taxon>Dacrymycetes</taxon>
        <taxon>Dacrymycetales</taxon>
        <taxon>Dacrymycetaceae</taxon>
        <taxon>Calocera</taxon>
    </lineage>
</organism>
<evidence type="ECO:0000313" key="2">
    <source>
        <dbReference type="EMBL" id="KZO90400.1"/>
    </source>
</evidence>
<dbReference type="AlphaFoldDB" id="A0A167GC83"/>
<dbReference type="OrthoDB" id="1534087at2759"/>
<accession>A0A167GC83</accession>
<proteinExistence type="predicted"/>
<dbReference type="PANTHER" id="PTHR47691:SF3">
    <property type="entry name" value="HTH-TYPE TRANSCRIPTIONAL REGULATOR RV0890C-RELATED"/>
    <property type="match status" value="1"/>
</dbReference>
<dbReference type="GO" id="GO:0016887">
    <property type="term" value="F:ATP hydrolysis activity"/>
    <property type="evidence" value="ECO:0007669"/>
    <property type="project" value="InterPro"/>
</dbReference>
<sequence>MAAASSSSIRTPAGGTRTSVVKLPKIGFRSLKNSVDPLLGKLGDAAIKVLGLTNALTTNRVELESLAQRVEEVTEDILQQAQASPEAEGLLVADVGRVQSVIDGIVEFLHKQREREVACSTALVSNSDAIREDIAIHKARLNDVMVLLNTNLTMKLFSKIHFSSHSIAGDGVDKASDAPPSHTFPAEFPSVPLPPNPRIFHGRESFLQLIQSTLLRDEGARLAILGAGGIGKTSMASAVLHDPHIAVKFGRRRVFVSCEGFTSAKGLVAGLSAALKITSEEKEDLLLHLIDYLLKTACPVLLVLDNFETPWDGVDQDAVEELLRQFDDINNLSFIVTMRGTQRPGGVKWSRPVLTSLEPVDLATARTIYLENGGLDGDGLHNLLAPLDGLPLALVLLAYHGQNRSPAELARAYQAERTALLTRGRSTRLTSLHVSISLTLNSQTMKDEPDATETLRLLSLLPDGVNGAELSDVLPRLPNRSKAIRTLQDLALISRSESRLKVLAPVRECILATQGPAGPLLTDLRRYYYGIAARFVDWGKTLDGMALLRSMAEVHGNIHAVVMHALKHSDISNDLIRAIWGVCNFQRLRGEDCVPLIDAALVHGGEAPEFATMVSTLWFMKSTIHLQSNERDAAEAAIQRAKESNPQFGPQGECCPDLDMYYTYQMARLHEELGHLDASIQMWTEVREVNERDANKLWVAYCNLGIGRIYCKQGRFDESYELLHQARMDSAALEASLLALNCAVAMGDVQIFRGNFVEAIPDLLEVDTGARNLGLVVEVAASLRNLAICCCCLEMFENAAQAWEVANAEYEKIADSRVSTNAANYMRTLATGYCNMGLHREEHIVYLHAIDHCTRTGLDELGATLREDMSNCTLCPIPETTPAHGTGAMSL</sequence>
<dbReference type="Pfam" id="PF13401">
    <property type="entry name" value="AAA_22"/>
    <property type="match status" value="1"/>
</dbReference>
<dbReference type="InterPro" id="IPR011990">
    <property type="entry name" value="TPR-like_helical_dom_sf"/>
</dbReference>
<dbReference type="PANTHER" id="PTHR47691">
    <property type="entry name" value="REGULATOR-RELATED"/>
    <property type="match status" value="1"/>
</dbReference>
<reference evidence="2 3" key="1">
    <citation type="journal article" date="2016" name="Mol. Biol. Evol.">
        <title>Comparative Genomics of Early-Diverging Mushroom-Forming Fungi Provides Insights into the Origins of Lignocellulose Decay Capabilities.</title>
        <authorList>
            <person name="Nagy L.G."/>
            <person name="Riley R."/>
            <person name="Tritt A."/>
            <person name="Adam C."/>
            <person name="Daum C."/>
            <person name="Floudas D."/>
            <person name="Sun H."/>
            <person name="Yadav J.S."/>
            <person name="Pangilinan J."/>
            <person name="Larsson K.H."/>
            <person name="Matsuura K."/>
            <person name="Barry K."/>
            <person name="Labutti K."/>
            <person name="Kuo R."/>
            <person name="Ohm R.A."/>
            <person name="Bhattacharya S.S."/>
            <person name="Shirouzu T."/>
            <person name="Yoshinaga Y."/>
            <person name="Martin F.M."/>
            <person name="Grigoriev I.V."/>
            <person name="Hibbett D.S."/>
        </authorList>
    </citation>
    <scope>NUCLEOTIDE SEQUENCE [LARGE SCALE GENOMIC DNA]</scope>
    <source>
        <strain evidence="2 3">TUFC12733</strain>
    </source>
</reference>
<name>A0A167GC83_CALVF</name>
<keyword evidence="3" id="KW-1185">Reference proteome</keyword>
<dbReference type="STRING" id="1330018.A0A167GC83"/>
<gene>
    <name evidence="2" type="ORF">CALVIDRAFT_542727</name>
</gene>
<feature type="domain" description="ORC1/DEAH AAA+ ATPase" evidence="1">
    <location>
        <begin position="222"/>
        <end position="336"/>
    </location>
</feature>
<dbReference type="SUPFAM" id="SSF52540">
    <property type="entry name" value="P-loop containing nucleoside triphosphate hydrolases"/>
    <property type="match status" value="1"/>
</dbReference>
<dbReference type="Gene3D" id="1.25.40.10">
    <property type="entry name" value="Tetratricopeptide repeat domain"/>
    <property type="match status" value="1"/>
</dbReference>
<dbReference type="EMBL" id="KV417343">
    <property type="protein sequence ID" value="KZO90400.1"/>
    <property type="molecule type" value="Genomic_DNA"/>
</dbReference>